<dbReference type="InterPro" id="IPR050330">
    <property type="entry name" value="Bact_OuterMem_StrucFunc"/>
</dbReference>
<dbReference type="EMBL" id="JAPFQI010000003">
    <property type="protein sequence ID" value="MCW8085421.1"/>
    <property type="molecule type" value="Genomic_DNA"/>
</dbReference>
<name>A0ABT3NTD0_9PROT</name>
<evidence type="ECO:0000313" key="4">
    <source>
        <dbReference type="Proteomes" id="UP001526430"/>
    </source>
</evidence>
<sequence length="125" mass="13153">MRRAFLLALPALAAACASVEDEPTRVVFFTADSAALDGPAREVVTGAARRAARFPNSRVRILGYTGPAGEPEANRILARERAEAVAAALREAGVAPGRISVAGRGAVGYELVPVESRRVEIHFEG</sequence>
<keyword evidence="1" id="KW-0472">Membrane</keyword>
<dbReference type="PROSITE" id="PS51257">
    <property type="entry name" value="PROKAR_LIPOPROTEIN"/>
    <property type="match status" value="1"/>
</dbReference>
<evidence type="ECO:0000256" key="1">
    <source>
        <dbReference type="PROSITE-ProRule" id="PRU00473"/>
    </source>
</evidence>
<dbReference type="Pfam" id="PF00691">
    <property type="entry name" value="OmpA"/>
    <property type="match status" value="1"/>
</dbReference>
<comment type="caution">
    <text evidence="3">The sequence shown here is derived from an EMBL/GenBank/DDBJ whole genome shotgun (WGS) entry which is preliminary data.</text>
</comment>
<dbReference type="PANTHER" id="PTHR30329">
    <property type="entry name" value="STATOR ELEMENT OF FLAGELLAR MOTOR COMPLEX"/>
    <property type="match status" value="1"/>
</dbReference>
<evidence type="ECO:0000259" key="2">
    <source>
        <dbReference type="PROSITE" id="PS51123"/>
    </source>
</evidence>
<evidence type="ECO:0000313" key="3">
    <source>
        <dbReference type="EMBL" id="MCW8085421.1"/>
    </source>
</evidence>
<dbReference type="SUPFAM" id="SSF103088">
    <property type="entry name" value="OmpA-like"/>
    <property type="match status" value="1"/>
</dbReference>
<dbReference type="PROSITE" id="PS51123">
    <property type="entry name" value="OMPA_2"/>
    <property type="match status" value="1"/>
</dbReference>
<feature type="domain" description="OmpA-like" evidence="2">
    <location>
        <begin position="16"/>
        <end position="125"/>
    </location>
</feature>
<protein>
    <submittedName>
        <fullName evidence="3">OmpA family protein</fullName>
    </submittedName>
</protein>
<dbReference type="InterPro" id="IPR006665">
    <property type="entry name" value="OmpA-like"/>
</dbReference>
<reference evidence="3 4" key="1">
    <citation type="submission" date="2022-10" db="EMBL/GenBank/DDBJ databases">
        <title>Roseococcus glaciei nov., sp. nov., isolated from glacier.</title>
        <authorList>
            <person name="Liu Q."/>
            <person name="Xin Y.-H."/>
        </authorList>
    </citation>
    <scope>NUCLEOTIDE SEQUENCE [LARGE SCALE GENOMIC DNA]</scope>
    <source>
        <strain evidence="3 4">MDT2-1-1</strain>
    </source>
</reference>
<organism evidence="3 4">
    <name type="scientific">Sabulicella glaciei</name>
    <dbReference type="NCBI Taxonomy" id="2984948"/>
    <lineage>
        <taxon>Bacteria</taxon>
        <taxon>Pseudomonadati</taxon>
        <taxon>Pseudomonadota</taxon>
        <taxon>Alphaproteobacteria</taxon>
        <taxon>Acetobacterales</taxon>
        <taxon>Acetobacteraceae</taxon>
        <taxon>Sabulicella</taxon>
    </lineage>
</organism>
<dbReference type="Gene3D" id="3.30.1330.60">
    <property type="entry name" value="OmpA-like domain"/>
    <property type="match status" value="1"/>
</dbReference>
<dbReference type="InterPro" id="IPR036737">
    <property type="entry name" value="OmpA-like_sf"/>
</dbReference>
<proteinExistence type="predicted"/>
<dbReference type="Proteomes" id="UP001526430">
    <property type="component" value="Unassembled WGS sequence"/>
</dbReference>
<accession>A0ABT3NTD0</accession>
<dbReference type="RefSeq" id="WP_301589314.1">
    <property type="nucleotide sequence ID" value="NZ_JAPFQI010000003.1"/>
</dbReference>
<gene>
    <name evidence="3" type="ORF">OF850_07270</name>
</gene>
<keyword evidence="4" id="KW-1185">Reference proteome</keyword>
<dbReference type="PANTHER" id="PTHR30329:SF21">
    <property type="entry name" value="LIPOPROTEIN YIAD-RELATED"/>
    <property type="match status" value="1"/>
</dbReference>